<dbReference type="Proteomes" id="UP000198508">
    <property type="component" value="Unassembled WGS sequence"/>
</dbReference>
<dbReference type="Gene3D" id="3.60.15.10">
    <property type="entry name" value="Ribonuclease Z/Hydroxyacylglutathione hydrolase-like"/>
    <property type="match status" value="2"/>
</dbReference>
<dbReference type="GO" id="GO:0016787">
    <property type="term" value="F:hydrolase activity"/>
    <property type="evidence" value="ECO:0007669"/>
    <property type="project" value="UniProtKB-KW"/>
</dbReference>
<dbReference type="GO" id="GO:0004521">
    <property type="term" value="F:RNA endonuclease activity"/>
    <property type="evidence" value="ECO:0007669"/>
    <property type="project" value="TreeGrafter"/>
</dbReference>
<dbReference type="Gene3D" id="3.40.50.10890">
    <property type="match status" value="1"/>
</dbReference>
<organism evidence="3 4">
    <name type="scientific">Enterocloster lavalensis</name>
    <dbReference type="NCBI Taxonomy" id="460384"/>
    <lineage>
        <taxon>Bacteria</taxon>
        <taxon>Bacillati</taxon>
        <taxon>Bacillota</taxon>
        <taxon>Clostridia</taxon>
        <taxon>Lachnospirales</taxon>
        <taxon>Lachnospiraceae</taxon>
        <taxon>Enterocloster</taxon>
    </lineage>
</organism>
<dbReference type="InterPro" id="IPR036866">
    <property type="entry name" value="RibonucZ/Hydroxyglut_hydro"/>
</dbReference>
<dbReference type="SUPFAM" id="SSF56281">
    <property type="entry name" value="Metallo-hydrolase/oxidoreductase"/>
    <property type="match status" value="2"/>
</dbReference>
<dbReference type="PANTHER" id="PTHR11203">
    <property type="entry name" value="CLEAVAGE AND POLYADENYLATION SPECIFICITY FACTOR FAMILY MEMBER"/>
    <property type="match status" value="1"/>
</dbReference>
<dbReference type="STRING" id="460384.SAMN05216313_1244"/>
<evidence type="ECO:0000313" key="3">
    <source>
        <dbReference type="EMBL" id="SEU00970.1"/>
    </source>
</evidence>
<protein>
    <submittedName>
        <fullName evidence="3">Beta-Casp domain-containing protein</fullName>
    </submittedName>
</protein>
<dbReference type="EMBL" id="FOIM01000024">
    <property type="protein sequence ID" value="SEU00970.1"/>
    <property type="molecule type" value="Genomic_DNA"/>
</dbReference>
<dbReference type="PANTHER" id="PTHR11203:SF37">
    <property type="entry name" value="INTEGRATOR COMPLEX SUBUNIT 11"/>
    <property type="match status" value="1"/>
</dbReference>
<dbReference type="SMART" id="SM00849">
    <property type="entry name" value="Lactamase_B"/>
    <property type="match status" value="1"/>
</dbReference>
<feature type="domain" description="Metallo-beta-lactamase" evidence="2">
    <location>
        <begin position="18"/>
        <end position="222"/>
    </location>
</feature>
<dbReference type="InterPro" id="IPR050698">
    <property type="entry name" value="MBL"/>
</dbReference>
<keyword evidence="4" id="KW-1185">Reference proteome</keyword>
<accession>A0A1I0IVA8</accession>
<dbReference type="InterPro" id="IPR022712">
    <property type="entry name" value="Beta_Casp"/>
</dbReference>
<dbReference type="AlphaFoldDB" id="A0A1I0IVA8"/>
<dbReference type="RefSeq" id="WP_092367735.1">
    <property type="nucleotide sequence ID" value="NZ_FOIM01000024.1"/>
</dbReference>
<evidence type="ECO:0000256" key="1">
    <source>
        <dbReference type="ARBA" id="ARBA00022801"/>
    </source>
</evidence>
<keyword evidence="1" id="KW-0378">Hydrolase</keyword>
<dbReference type="InterPro" id="IPR001279">
    <property type="entry name" value="Metallo-B-lactamas"/>
</dbReference>
<gene>
    <name evidence="3" type="ORF">SAMN05216313_1244</name>
</gene>
<name>A0A1I0IVA8_9FIRM</name>
<reference evidence="4" key="1">
    <citation type="submission" date="2016-10" db="EMBL/GenBank/DDBJ databases">
        <authorList>
            <person name="Varghese N."/>
            <person name="Submissions S."/>
        </authorList>
    </citation>
    <scope>NUCLEOTIDE SEQUENCE [LARGE SCALE GENOMIC DNA]</scope>
    <source>
        <strain evidence="4">NLAE-zl-G277</strain>
    </source>
</reference>
<sequence>MQNNRIAVTSLGGSGEEARNCFLLEAGNHTVLLDCGVRREALGEFDRVYPALTREIAGRLTAVFLSHAHEDHVAALPYLYELGYRGNVYGTEETIRLAGGFMKKWADFVTSAGGRLPFSVETMNRVAFSTISLGSQVVEGLSVTAGRSGHMLGSCWLRFEHGGKSLLYTGDMTLAGRLLATDLPPESDGAVVDCAYAGRTLSQTGQYGALVDLAEEVAAGGGKLLLPVPPNGRGSDILLHLCENLRGVPVYAEANVAALCGELLKERKWLRADVCGRISGAGEESNGAGLPCGRIDAVALPGRQIDAVALPGGRVGAVALLCGWIDAVALPCGQIDAMNRANTFTNAISIPDVQSRSLALSAPGPAVYLTGDGMMSGPAAAAYFEALKGDARNCILITGHTARSALGSRIFDPAFRAQAGLAARAERLTIKVHLDDQDVIALNRSVRAKKILLFHAPLESTRELTGKLRNLGVDARCGLEPRALEL</sequence>
<evidence type="ECO:0000313" key="4">
    <source>
        <dbReference type="Proteomes" id="UP000198508"/>
    </source>
</evidence>
<dbReference type="Pfam" id="PF10996">
    <property type="entry name" value="Beta-Casp"/>
    <property type="match status" value="1"/>
</dbReference>
<proteinExistence type="predicted"/>
<dbReference type="Pfam" id="PF00753">
    <property type="entry name" value="Lactamase_B"/>
    <property type="match status" value="1"/>
</dbReference>
<evidence type="ECO:0000259" key="2">
    <source>
        <dbReference type="SMART" id="SM00849"/>
    </source>
</evidence>